<proteinExistence type="predicted"/>
<protein>
    <submittedName>
        <fullName evidence="1">Glutathionylspermidine synthase</fullName>
    </submittedName>
</protein>
<name>A0ABU0U3G9_9SPHI</name>
<comment type="caution">
    <text evidence="1">The sequence shown here is derived from an EMBL/GenBank/DDBJ whole genome shotgun (WGS) entry which is preliminary data.</text>
</comment>
<organism evidence="1 2">
    <name type="scientific">Sphingobacterium zeae</name>
    <dbReference type="NCBI Taxonomy" id="1776859"/>
    <lineage>
        <taxon>Bacteria</taxon>
        <taxon>Pseudomonadati</taxon>
        <taxon>Bacteroidota</taxon>
        <taxon>Sphingobacteriia</taxon>
        <taxon>Sphingobacteriales</taxon>
        <taxon>Sphingobacteriaceae</taxon>
        <taxon>Sphingobacterium</taxon>
    </lineage>
</organism>
<evidence type="ECO:0000313" key="2">
    <source>
        <dbReference type="Proteomes" id="UP001244640"/>
    </source>
</evidence>
<accession>A0ABU0U3G9</accession>
<keyword evidence="2" id="KW-1185">Reference proteome</keyword>
<gene>
    <name evidence="1" type="ORF">QE382_001491</name>
</gene>
<evidence type="ECO:0000313" key="1">
    <source>
        <dbReference type="EMBL" id="MDQ1149507.1"/>
    </source>
</evidence>
<sequence>MNLIRSQLLKIGYLALLAFLLHACVSQKENKNLTWYQHQVIEQLVLETDSSYRVQIGIMAATFWLDNQDGQLTKKLKLLQQSYTQRNKVDVAVQQGTNKIIRVTKSE</sequence>
<dbReference type="Proteomes" id="UP001244640">
    <property type="component" value="Unassembled WGS sequence"/>
</dbReference>
<dbReference type="EMBL" id="JAUTBA010000001">
    <property type="protein sequence ID" value="MDQ1149507.1"/>
    <property type="molecule type" value="Genomic_DNA"/>
</dbReference>
<dbReference type="RefSeq" id="WP_307185313.1">
    <property type="nucleotide sequence ID" value="NZ_JAUTBA010000001.1"/>
</dbReference>
<reference evidence="1 2" key="1">
    <citation type="submission" date="2023-07" db="EMBL/GenBank/DDBJ databases">
        <title>Functional and genomic diversity of the sorghum phyllosphere microbiome.</title>
        <authorList>
            <person name="Shade A."/>
        </authorList>
    </citation>
    <scope>NUCLEOTIDE SEQUENCE [LARGE SCALE GENOMIC DNA]</scope>
    <source>
        <strain evidence="1 2">SORGH_AS_0892</strain>
    </source>
</reference>